<dbReference type="GO" id="GO:0055085">
    <property type="term" value="P:transmembrane transport"/>
    <property type="evidence" value="ECO:0007669"/>
    <property type="project" value="InterPro"/>
</dbReference>
<keyword evidence="8 9" id="KW-0472">Membrane</keyword>
<comment type="subcellular location">
    <subcellularLocation>
        <location evidence="1 9">Cell membrane</location>
        <topology evidence="1 9">Multi-pass membrane protein</topology>
    </subcellularLocation>
</comment>
<evidence type="ECO:0000256" key="1">
    <source>
        <dbReference type="ARBA" id="ARBA00004651"/>
    </source>
</evidence>
<feature type="transmembrane region" description="Helical" evidence="9">
    <location>
        <begin position="208"/>
        <end position="237"/>
    </location>
</feature>
<dbReference type="Gene3D" id="1.10.3720.10">
    <property type="entry name" value="MetI-like"/>
    <property type="match status" value="1"/>
</dbReference>
<keyword evidence="2 9" id="KW-0813">Transport</keyword>
<evidence type="ECO:0000256" key="7">
    <source>
        <dbReference type="ARBA" id="ARBA00022989"/>
    </source>
</evidence>
<dbReference type="PANTHER" id="PTHR43386">
    <property type="entry name" value="OLIGOPEPTIDE TRANSPORT SYSTEM PERMEASE PROTEIN APPC"/>
    <property type="match status" value="1"/>
</dbReference>
<feature type="domain" description="ABC transmembrane type-1" evidence="10">
    <location>
        <begin position="91"/>
        <end position="280"/>
    </location>
</feature>
<keyword evidence="5" id="KW-0571">Peptide transport</keyword>
<dbReference type="CDD" id="cd06261">
    <property type="entry name" value="TM_PBP2"/>
    <property type="match status" value="1"/>
</dbReference>
<dbReference type="InterPro" id="IPR050366">
    <property type="entry name" value="BP-dependent_transpt_permease"/>
</dbReference>
<evidence type="ECO:0000256" key="2">
    <source>
        <dbReference type="ARBA" id="ARBA00022448"/>
    </source>
</evidence>
<evidence type="ECO:0000256" key="5">
    <source>
        <dbReference type="ARBA" id="ARBA00022856"/>
    </source>
</evidence>
<feature type="transmembrane region" description="Helical" evidence="9">
    <location>
        <begin position="29"/>
        <end position="50"/>
    </location>
</feature>
<dbReference type="GO" id="GO:0015833">
    <property type="term" value="P:peptide transport"/>
    <property type="evidence" value="ECO:0007669"/>
    <property type="project" value="UniProtKB-KW"/>
</dbReference>
<comment type="similarity">
    <text evidence="9">Belongs to the binding-protein-dependent transport system permease family.</text>
</comment>
<keyword evidence="6" id="KW-0653">Protein transport</keyword>
<dbReference type="GO" id="GO:0015031">
    <property type="term" value="P:protein transport"/>
    <property type="evidence" value="ECO:0007669"/>
    <property type="project" value="UniProtKB-KW"/>
</dbReference>
<dbReference type="Pfam" id="PF00528">
    <property type="entry name" value="BPD_transp_1"/>
    <property type="match status" value="1"/>
</dbReference>
<keyword evidence="4 9" id="KW-0812">Transmembrane</keyword>
<dbReference type="EMBL" id="WMIE01000008">
    <property type="protein sequence ID" value="MTH78803.1"/>
    <property type="molecule type" value="Genomic_DNA"/>
</dbReference>
<dbReference type="Pfam" id="PF12911">
    <property type="entry name" value="OppC_N"/>
    <property type="match status" value="1"/>
</dbReference>
<accession>A0A6L6J9G9</accession>
<protein>
    <submittedName>
        <fullName evidence="11">ABC transporter permease subunit</fullName>
    </submittedName>
</protein>
<evidence type="ECO:0000313" key="11">
    <source>
        <dbReference type="EMBL" id="MTH78803.1"/>
    </source>
</evidence>
<evidence type="ECO:0000256" key="9">
    <source>
        <dbReference type="RuleBase" id="RU363032"/>
    </source>
</evidence>
<proteinExistence type="inferred from homology"/>
<comment type="caution">
    <text evidence="11">The sequence shown here is derived from an EMBL/GenBank/DDBJ whole genome shotgun (WGS) entry which is preliminary data.</text>
</comment>
<dbReference type="InterPro" id="IPR000515">
    <property type="entry name" value="MetI-like"/>
</dbReference>
<dbReference type="GO" id="GO:0005886">
    <property type="term" value="C:plasma membrane"/>
    <property type="evidence" value="ECO:0007669"/>
    <property type="project" value="UniProtKB-SubCell"/>
</dbReference>
<keyword evidence="3" id="KW-1003">Cell membrane</keyword>
<dbReference type="PROSITE" id="PS50928">
    <property type="entry name" value="ABC_TM1"/>
    <property type="match status" value="1"/>
</dbReference>
<dbReference type="InterPro" id="IPR035906">
    <property type="entry name" value="MetI-like_sf"/>
</dbReference>
<keyword evidence="12" id="KW-1185">Reference proteome</keyword>
<dbReference type="PANTHER" id="PTHR43386:SF1">
    <property type="entry name" value="D,D-DIPEPTIDE TRANSPORT SYSTEM PERMEASE PROTEIN DDPC-RELATED"/>
    <property type="match status" value="1"/>
</dbReference>
<dbReference type="OrthoDB" id="9766870at2"/>
<dbReference type="AlphaFoldDB" id="A0A6L6J9G9"/>
<feature type="transmembrane region" description="Helical" evidence="9">
    <location>
        <begin position="140"/>
        <end position="161"/>
    </location>
</feature>
<sequence length="294" mass="31718">MTTGNSIPAGPSQWQRFRRSYRHLSGFKAGFGLTTVAALLVMGLFSPWLAPHPPNAQDLMVAMMPPDWTGPNVLGTDHVGRDILSRIIYGSRVSLIIALSVALFASVVGVALGVVAGYFGGRIDSAIQKVVEIFWSFPPLMLAIAIVAFVGQGLAIVIIALTAQRWIPYCRVTRAEAMALRDREFIMAARTLGASDGFIIRHHVLPNVTLSIIVMTSFAMANAIIAESSLSFLGLGVPPSIPTWGGMLSDSRAYISSAWWMALFPGLAIFLTVLGLNLLGDALRNQFDPKLKSH</sequence>
<reference evidence="11 12" key="1">
    <citation type="submission" date="2019-11" db="EMBL/GenBank/DDBJ databases">
        <authorList>
            <person name="Dong K."/>
        </authorList>
    </citation>
    <scope>NUCLEOTIDE SEQUENCE [LARGE SCALE GENOMIC DNA]</scope>
    <source>
        <strain evidence="11 12">NBRC 111993</strain>
    </source>
</reference>
<name>A0A6L6J9G9_9RHOB</name>
<dbReference type="InterPro" id="IPR025966">
    <property type="entry name" value="OppC_N"/>
</dbReference>
<evidence type="ECO:0000313" key="12">
    <source>
        <dbReference type="Proteomes" id="UP000478183"/>
    </source>
</evidence>
<organism evidence="11 12">
    <name type="scientific">Paracoccus aestuariivivens</name>
    <dbReference type="NCBI Taxonomy" id="1820333"/>
    <lineage>
        <taxon>Bacteria</taxon>
        <taxon>Pseudomonadati</taxon>
        <taxon>Pseudomonadota</taxon>
        <taxon>Alphaproteobacteria</taxon>
        <taxon>Rhodobacterales</taxon>
        <taxon>Paracoccaceae</taxon>
        <taxon>Paracoccus</taxon>
    </lineage>
</organism>
<evidence type="ECO:0000256" key="6">
    <source>
        <dbReference type="ARBA" id="ARBA00022927"/>
    </source>
</evidence>
<keyword evidence="7 9" id="KW-1133">Transmembrane helix</keyword>
<dbReference type="Proteomes" id="UP000478183">
    <property type="component" value="Unassembled WGS sequence"/>
</dbReference>
<feature type="transmembrane region" description="Helical" evidence="9">
    <location>
        <begin position="257"/>
        <end position="280"/>
    </location>
</feature>
<evidence type="ECO:0000256" key="8">
    <source>
        <dbReference type="ARBA" id="ARBA00023136"/>
    </source>
</evidence>
<evidence type="ECO:0000256" key="3">
    <source>
        <dbReference type="ARBA" id="ARBA00022475"/>
    </source>
</evidence>
<evidence type="ECO:0000256" key="4">
    <source>
        <dbReference type="ARBA" id="ARBA00022692"/>
    </source>
</evidence>
<evidence type="ECO:0000259" key="10">
    <source>
        <dbReference type="PROSITE" id="PS50928"/>
    </source>
</evidence>
<feature type="transmembrane region" description="Helical" evidence="9">
    <location>
        <begin position="95"/>
        <end position="120"/>
    </location>
</feature>
<gene>
    <name evidence="11" type="ORF">GL286_13805</name>
</gene>
<dbReference type="SUPFAM" id="SSF161098">
    <property type="entry name" value="MetI-like"/>
    <property type="match status" value="1"/>
</dbReference>